<sequence length="207" mass="23569">MKENHTCSYYSRELCHIFCSSGQELYYEINSHIVTVDLQQDGQKTINGIFSISLQFNSVFKTYDAEEWDTKCAMTQYLSISHPWDLGSCLMERPRSLHTVWCRCSRPGAYAVLLTSRVTQAGAVEREPHQVVLLGCVFCLLQTVFTLLLLLPYWWRHRSCIIYLKLQCCTATSGAMGIFIYAVRDSIPKASRPGTTSHSGPLRARAR</sequence>
<reference evidence="2 3" key="1">
    <citation type="submission" date="2023-02" db="EMBL/GenBank/DDBJ databases">
        <title>LHISI_Scaffold_Assembly.</title>
        <authorList>
            <person name="Stuart O.P."/>
            <person name="Cleave R."/>
            <person name="Magrath M.J.L."/>
            <person name="Mikheyev A.S."/>
        </authorList>
    </citation>
    <scope>NUCLEOTIDE SEQUENCE [LARGE SCALE GENOMIC DNA]</scope>
    <source>
        <strain evidence="2">Daus_M_001</strain>
        <tissue evidence="2">Leg muscle</tissue>
    </source>
</reference>
<protein>
    <submittedName>
        <fullName evidence="2">Uncharacterized protein</fullName>
    </submittedName>
</protein>
<gene>
    <name evidence="2" type="ORF">PR048_031405</name>
</gene>
<keyword evidence="1" id="KW-1133">Transmembrane helix</keyword>
<dbReference type="EMBL" id="JARBHB010000015">
    <property type="protein sequence ID" value="KAJ8867603.1"/>
    <property type="molecule type" value="Genomic_DNA"/>
</dbReference>
<accession>A0ABQ9G5X6</accession>
<keyword evidence="1" id="KW-0472">Membrane</keyword>
<dbReference type="Proteomes" id="UP001159363">
    <property type="component" value="Chromosome 14"/>
</dbReference>
<feature type="transmembrane region" description="Helical" evidence="1">
    <location>
        <begin position="131"/>
        <end position="155"/>
    </location>
</feature>
<evidence type="ECO:0000256" key="1">
    <source>
        <dbReference type="SAM" id="Phobius"/>
    </source>
</evidence>
<organism evidence="2 3">
    <name type="scientific">Dryococelus australis</name>
    <dbReference type="NCBI Taxonomy" id="614101"/>
    <lineage>
        <taxon>Eukaryota</taxon>
        <taxon>Metazoa</taxon>
        <taxon>Ecdysozoa</taxon>
        <taxon>Arthropoda</taxon>
        <taxon>Hexapoda</taxon>
        <taxon>Insecta</taxon>
        <taxon>Pterygota</taxon>
        <taxon>Neoptera</taxon>
        <taxon>Polyneoptera</taxon>
        <taxon>Phasmatodea</taxon>
        <taxon>Verophasmatodea</taxon>
        <taxon>Anareolatae</taxon>
        <taxon>Phasmatidae</taxon>
        <taxon>Eurycanthinae</taxon>
        <taxon>Dryococelus</taxon>
    </lineage>
</organism>
<comment type="caution">
    <text evidence="2">The sequence shown here is derived from an EMBL/GenBank/DDBJ whole genome shotgun (WGS) entry which is preliminary data.</text>
</comment>
<proteinExistence type="predicted"/>
<evidence type="ECO:0000313" key="3">
    <source>
        <dbReference type="Proteomes" id="UP001159363"/>
    </source>
</evidence>
<keyword evidence="1" id="KW-0812">Transmembrane</keyword>
<keyword evidence="3" id="KW-1185">Reference proteome</keyword>
<feature type="transmembrane region" description="Helical" evidence="1">
    <location>
        <begin position="161"/>
        <end position="183"/>
    </location>
</feature>
<evidence type="ECO:0000313" key="2">
    <source>
        <dbReference type="EMBL" id="KAJ8867603.1"/>
    </source>
</evidence>
<name>A0ABQ9G5X6_9NEOP</name>